<dbReference type="EMBL" id="VTPC01091236">
    <property type="protein sequence ID" value="KAF2879023.1"/>
    <property type="molecule type" value="Genomic_DNA"/>
</dbReference>
<evidence type="ECO:0000313" key="3">
    <source>
        <dbReference type="Proteomes" id="UP000801492"/>
    </source>
</evidence>
<dbReference type="AlphaFoldDB" id="A0A8K0C3Q3"/>
<feature type="region of interest" description="Disordered" evidence="1">
    <location>
        <begin position="80"/>
        <end position="109"/>
    </location>
</feature>
<evidence type="ECO:0000256" key="1">
    <source>
        <dbReference type="SAM" id="MobiDB-lite"/>
    </source>
</evidence>
<feature type="compositionally biased region" description="Basic and acidic residues" evidence="1">
    <location>
        <begin position="131"/>
        <end position="142"/>
    </location>
</feature>
<organism evidence="2 3">
    <name type="scientific">Ignelater luminosus</name>
    <name type="common">Cucubano</name>
    <name type="synonym">Pyrophorus luminosus</name>
    <dbReference type="NCBI Taxonomy" id="2038154"/>
    <lineage>
        <taxon>Eukaryota</taxon>
        <taxon>Metazoa</taxon>
        <taxon>Ecdysozoa</taxon>
        <taxon>Arthropoda</taxon>
        <taxon>Hexapoda</taxon>
        <taxon>Insecta</taxon>
        <taxon>Pterygota</taxon>
        <taxon>Neoptera</taxon>
        <taxon>Endopterygota</taxon>
        <taxon>Coleoptera</taxon>
        <taxon>Polyphaga</taxon>
        <taxon>Elateriformia</taxon>
        <taxon>Elateroidea</taxon>
        <taxon>Elateridae</taxon>
        <taxon>Agrypninae</taxon>
        <taxon>Pyrophorini</taxon>
        <taxon>Ignelater</taxon>
    </lineage>
</organism>
<feature type="region of interest" description="Disordered" evidence="1">
    <location>
        <begin position="224"/>
        <end position="277"/>
    </location>
</feature>
<proteinExistence type="predicted"/>
<feature type="compositionally biased region" description="Basic and acidic residues" evidence="1">
    <location>
        <begin position="263"/>
        <end position="277"/>
    </location>
</feature>
<keyword evidence="3" id="KW-1185">Reference proteome</keyword>
<feature type="compositionally biased region" description="Polar residues" evidence="1">
    <location>
        <begin position="150"/>
        <end position="162"/>
    </location>
</feature>
<reference evidence="2" key="1">
    <citation type="submission" date="2019-08" db="EMBL/GenBank/DDBJ databases">
        <title>The genome of the North American firefly Photinus pyralis.</title>
        <authorList>
            <consortium name="Photinus pyralis genome working group"/>
            <person name="Fallon T.R."/>
            <person name="Sander Lower S.E."/>
            <person name="Weng J.-K."/>
        </authorList>
    </citation>
    <scope>NUCLEOTIDE SEQUENCE</scope>
    <source>
        <strain evidence="2">TRF0915ILg1</strain>
        <tissue evidence="2">Whole body</tissue>
    </source>
</reference>
<gene>
    <name evidence="2" type="ORF">ILUMI_27117</name>
</gene>
<dbReference type="Proteomes" id="UP000801492">
    <property type="component" value="Unassembled WGS sequence"/>
</dbReference>
<feature type="compositionally biased region" description="Polar residues" evidence="1">
    <location>
        <begin position="94"/>
        <end position="106"/>
    </location>
</feature>
<name>A0A8K0C3Q3_IGNLU</name>
<protein>
    <submittedName>
        <fullName evidence="2">Uncharacterized protein</fullName>
    </submittedName>
</protein>
<evidence type="ECO:0000313" key="2">
    <source>
        <dbReference type="EMBL" id="KAF2879023.1"/>
    </source>
</evidence>
<sequence length="291" mass="33556">MLRGILRKFLENKTSIAKQEAAAWRCGDYRRVQEAEENDNGNRLIGLCVWSTTWKEHFQELLGSQEDNRLDEVRENNEEIASRRNKHGGVCRGSKQTLRTQLSNNERPARRIVMVRLMANLLDKQSRQSNRKQEYKDKKELSSGDGPACQTATASRQQSNRKQGYKTDDEAIQQQETCSTDRDRRPRYSLRYGLIDSKPTLQTASAPIYLFLLFGKRQTCLIDSVSSPTTNKDRRWRTELSNNEGPARESGMAPTKKTGSQNEKNDNQRKKAKNLTKDDLELLREAVTEDW</sequence>
<feature type="region of interest" description="Disordered" evidence="1">
    <location>
        <begin position="123"/>
        <end position="184"/>
    </location>
</feature>
<comment type="caution">
    <text evidence="2">The sequence shown here is derived from an EMBL/GenBank/DDBJ whole genome shotgun (WGS) entry which is preliminary data.</text>
</comment>
<accession>A0A8K0C3Q3</accession>